<evidence type="ECO:0000256" key="7">
    <source>
        <dbReference type="SAM" id="SignalP"/>
    </source>
</evidence>
<name>A0A1J7HI02_LUPAN</name>
<dbReference type="AlphaFoldDB" id="A0A1J7HI02"/>
<organism evidence="9 10">
    <name type="scientific">Lupinus angustifolius</name>
    <name type="common">Narrow-leaved blue lupine</name>
    <dbReference type="NCBI Taxonomy" id="3871"/>
    <lineage>
        <taxon>Eukaryota</taxon>
        <taxon>Viridiplantae</taxon>
        <taxon>Streptophyta</taxon>
        <taxon>Embryophyta</taxon>
        <taxon>Tracheophyta</taxon>
        <taxon>Spermatophyta</taxon>
        <taxon>Magnoliopsida</taxon>
        <taxon>eudicotyledons</taxon>
        <taxon>Gunneridae</taxon>
        <taxon>Pentapetalae</taxon>
        <taxon>rosids</taxon>
        <taxon>fabids</taxon>
        <taxon>Fabales</taxon>
        <taxon>Fabaceae</taxon>
        <taxon>Papilionoideae</taxon>
        <taxon>50 kb inversion clade</taxon>
        <taxon>genistoids sensu lato</taxon>
        <taxon>core genistoids</taxon>
        <taxon>Genisteae</taxon>
        <taxon>Lupinus</taxon>
    </lineage>
</organism>
<dbReference type="GO" id="GO:0005886">
    <property type="term" value="C:plasma membrane"/>
    <property type="evidence" value="ECO:0007669"/>
    <property type="project" value="TreeGrafter"/>
</dbReference>
<feature type="chain" id="PRO_5012430569" description="Phytocyanin domain-containing protein" evidence="7">
    <location>
        <begin position="27"/>
        <end position="168"/>
    </location>
</feature>
<feature type="domain" description="Phytocyanin" evidence="8">
    <location>
        <begin position="27"/>
        <end position="128"/>
    </location>
</feature>
<dbReference type="Pfam" id="PF02298">
    <property type="entry name" value="Cu_bind_like"/>
    <property type="match status" value="1"/>
</dbReference>
<keyword evidence="6" id="KW-1133">Transmembrane helix</keyword>
<reference evidence="9 10" key="1">
    <citation type="journal article" date="2017" name="Plant Biotechnol. J.">
        <title>A comprehensive draft genome sequence for lupin (Lupinus angustifolius), an emerging health food: insights into plant-microbe interactions and legume evolution.</title>
        <authorList>
            <person name="Hane J.K."/>
            <person name="Ming Y."/>
            <person name="Kamphuis L.G."/>
            <person name="Nelson M.N."/>
            <person name="Garg G."/>
            <person name="Atkins C.A."/>
            <person name="Bayer P.E."/>
            <person name="Bravo A."/>
            <person name="Bringans S."/>
            <person name="Cannon S."/>
            <person name="Edwards D."/>
            <person name="Foley R."/>
            <person name="Gao L.L."/>
            <person name="Harrison M.J."/>
            <person name="Huang W."/>
            <person name="Hurgobin B."/>
            <person name="Li S."/>
            <person name="Liu C.W."/>
            <person name="McGrath A."/>
            <person name="Morahan G."/>
            <person name="Murray J."/>
            <person name="Weller J."/>
            <person name="Jian J."/>
            <person name="Singh K.B."/>
        </authorList>
    </citation>
    <scope>NUCLEOTIDE SEQUENCE [LARGE SCALE GENOMIC DNA]</scope>
    <source>
        <strain evidence="10">cv. Tanjil</strain>
        <tissue evidence="9">Whole plant</tissue>
    </source>
</reference>
<evidence type="ECO:0000259" key="8">
    <source>
        <dbReference type="PROSITE" id="PS51485"/>
    </source>
</evidence>
<evidence type="ECO:0000256" key="3">
    <source>
        <dbReference type="ARBA" id="ARBA00023180"/>
    </source>
</evidence>
<dbReference type="Proteomes" id="UP000188354">
    <property type="component" value="Chromosome LG11"/>
</dbReference>
<dbReference type="InterPro" id="IPR039391">
    <property type="entry name" value="Phytocyanin-like"/>
</dbReference>
<keyword evidence="6" id="KW-0472">Membrane</keyword>
<feature type="transmembrane region" description="Helical" evidence="6">
    <location>
        <begin position="150"/>
        <end position="167"/>
    </location>
</feature>
<gene>
    <name evidence="9" type="ORF">TanjilG_00240</name>
</gene>
<accession>A0A1J7HI02</accession>
<dbReference type="STRING" id="3871.A0A1J7HI02"/>
<dbReference type="GO" id="GO:0009055">
    <property type="term" value="F:electron transfer activity"/>
    <property type="evidence" value="ECO:0007669"/>
    <property type="project" value="InterPro"/>
</dbReference>
<keyword evidence="1 7" id="KW-0732">Signal</keyword>
<dbReference type="PANTHER" id="PTHR33021">
    <property type="entry name" value="BLUE COPPER PROTEIN"/>
    <property type="match status" value="1"/>
</dbReference>
<dbReference type="InterPro" id="IPR003245">
    <property type="entry name" value="Phytocyanin_dom"/>
</dbReference>
<comment type="function">
    <text evidence="5">May act as a carbohydrate transporter.</text>
</comment>
<evidence type="ECO:0000256" key="5">
    <source>
        <dbReference type="ARBA" id="ARBA00037626"/>
    </source>
</evidence>
<sequence length="168" mass="19004">MASLMFRKMVLLVIIMVIMMGNIANSKLHNVGGTKISWNPKVNLTQWSFHQHFHVADWLYFGYAENYYSVLELNKTSYERCIGAGFIKNITGGAGRDVFELKEAKTYYFISGGGFCWQGLKVAIKVTQHVAPPPKHVSSESKSASDFCQVNQTLVMLILVFIWGILFK</sequence>
<keyword evidence="2" id="KW-1015">Disulfide bond</keyword>
<keyword evidence="6" id="KW-0812">Transmembrane</keyword>
<keyword evidence="3" id="KW-0325">Glycoprotein</keyword>
<dbReference type="PANTHER" id="PTHR33021:SF482">
    <property type="entry name" value="EARLY NODULIN-LIKE PROTEIN"/>
    <property type="match status" value="1"/>
</dbReference>
<evidence type="ECO:0000256" key="4">
    <source>
        <dbReference type="ARBA" id="ARBA00035011"/>
    </source>
</evidence>
<dbReference type="PROSITE" id="PS51485">
    <property type="entry name" value="PHYTOCYANIN"/>
    <property type="match status" value="1"/>
</dbReference>
<dbReference type="KEGG" id="lang:109359715"/>
<dbReference type="FunFam" id="2.60.40.420:FF:000018">
    <property type="entry name" value="Lamin-like protein"/>
    <property type="match status" value="1"/>
</dbReference>
<protein>
    <recommendedName>
        <fullName evidence="8">Phytocyanin domain-containing protein</fullName>
    </recommendedName>
</protein>
<dbReference type="OrthoDB" id="676939at2759"/>
<dbReference type="SUPFAM" id="SSF49503">
    <property type="entry name" value="Cupredoxins"/>
    <property type="match status" value="1"/>
</dbReference>
<dbReference type="EMBL" id="CM007371">
    <property type="protein sequence ID" value="OIW02001.1"/>
    <property type="molecule type" value="Genomic_DNA"/>
</dbReference>
<evidence type="ECO:0000313" key="9">
    <source>
        <dbReference type="EMBL" id="OIW02001.1"/>
    </source>
</evidence>
<dbReference type="InterPro" id="IPR008972">
    <property type="entry name" value="Cupredoxin"/>
</dbReference>
<evidence type="ECO:0000256" key="1">
    <source>
        <dbReference type="ARBA" id="ARBA00022729"/>
    </source>
</evidence>
<comment type="similarity">
    <text evidence="4">Belongs to the early nodulin-like (ENODL) family.</text>
</comment>
<dbReference type="Gene3D" id="2.60.40.420">
    <property type="entry name" value="Cupredoxins - blue copper proteins"/>
    <property type="match status" value="1"/>
</dbReference>
<proteinExistence type="inferred from homology"/>
<feature type="signal peptide" evidence="7">
    <location>
        <begin position="1"/>
        <end position="26"/>
    </location>
</feature>
<dbReference type="Gramene" id="OIW02001">
    <property type="protein sequence ID" value="OIW02001"/>
    <property type="gene ID" value="TanjilG_00240"/>
</dbReference>
<dbReference type="OMA" id="HYMISFA"/>
<evidence type="ECO:0000256" key="6">
    <source>
        <dbReference type="SAM" id="Phobius"/>
    </source>
</evidence>
<evidence type="ECO:0000313" key="10">
    <source>
        <dbReference type="Proteomes" id="UP000188354"/>
    </source>
</evidence>
<evidence type="ECO:0000256" key="2">
    <source>
        <dbReference type="ARBA" id="ARBA00023157"/>
    </source>
</evidence>
<keyword evidence="10" id="KW-1185">Reference proteome</keyword>